<evidence type="ECO:0000256" key="7">
    <source>
        <dbReference type="ARBA" id="ARBA00022840"/>
    </source>
</evidence>
<feature type="chain" id="PRO_5033643069" description="AAA+ ATPase domain-containing protein" evidence="10">
    <location>
        <begin position="24"/>
        <end position="571"/>
    </location>
</feature>
<evidence type="ECO:0000256" key="9">
    <source>
        <dbReference type="SAM" id="Phobius"/>
    </source>
</evidence>
<dbReference type="Pfam" id="PF08542">
    <property type="entry name" value="Rep_fac_C"/>
    <property type="match status" value="1"/>
</dbReference>
<dbReference type="CDD" id="cd18140">
    <property type="entry name" value="HLD_clamp_RFC"/>
    <property type="match status" value="1"/>
</dbReference>
<dbReference type="SMART" id="SM00382">
    <property type="entry name" value="AAA"/>
    <property type="match status" value="1"/>
</dbReference>
<dbReference type="OrthoDB" id="4199794at2759"/>
<comment type="caution">
    <text evidence="13">The sequence shown here is derived from an EMBL/GenBank/DDBJ whole genome shotgun (WGS) entry which is preliminary data.</text>
</comment>
<feature type="transmembrane region" description="Helical" evidence="9">
    <location>
        <begin position="223"/>
        <end position="246"/>
    </location>
</feature>
<evidence type="ECO:0000313" key="12">
    <source>
        <dbReference type="EMBL" id="KAG0461234.1"/>
    </source>
</evidence>
<dbReference type="EMBL" id="JADCNM010000011">
    <property type="protein sequence ID" value="KAG0462698.1"/>
    <property type="molecule type" value="Genomic_DNA"/>
</dbReference>
<dbReference type="CDD" id="cd00009">
    <property type="entry name" value="AAA"/>
    <property type="match status" value="1"/>
</dbReference>
<accession>A0A835UII7</accession>
<keyword evidence="7" id="KW-0067">ATP-binding</keyword>
<dbReference type="FunFam" id="1.10.8.60:FF:000032">
    <property type="entry name" value="Replication factor C subunit 4"/>
    <property type="match status" value="1"/>
</dbReference>
<dbReference type="Proteomes" id="UP000639772">
    <property type="component" value="Chromosome 11"/>
</dbReference>
<keyword evidence="9" id="KW-0472">Membrane</keyword>
<dbReference type="Pfam" id="PF19030">
    <property type="entry name" value="TSP1_ADAMTS"/>
    <property type="match status" value="1"/>
</dbReference>
<comment type="subcellular location">
    <subcellularLocation>
        <location evidence="2">Nucleus</location>
    </subcellularLocation>
</comment>
<dbReference type="GO" id="GO:0016887">
    <property type="term" value="F:ATP hydrolysis activity"/>
    <property type="evidence" value="ECO:0007669"/>
    <property type="project" value="InterPro"/>
</dbReference>
<dbReference type="SUPFAM" id="SSF52540">
    <property type="entry name" value="P-loop containing nucleoside triphosphate hydrolases"/>
    <property type="match status" value="1"/>
</dbReference>
<evidence type="ECO:0000256" key="5">
    <source>
        <dbReference type="ARBA" id="ARBA00022705"/>
    </source>
</evidence>
<evidence type="ECO:0000256" key="8">
    <source>
        <dbReference type="ARBA" id="ARBA00023242"/>
    </source>
</evidence>
<comment type="subunit">
    <text evidence="4">Heterotetramer of subunits RFC2, RFC3, RFC4 and RFC5 that can form a complex with RFC1.</text>
</comment>
<dbReference type="SUPFAM" id="SSF48019">
    <property type="entry name" value="post-AAA+ oligomerization domain-like"/>
    <property type="match status" value="1"/>
</dbReference>
<dbReference type="SUPFAM" id="SSF82895">
    <property type="entry name" value="TSP-1 type 1 repeat"/>
    <property type="match status" value="1"/>
</dbReference>
<dbReference type="Gene3D" id="1.20.272.10">
    <property type="match status" value="1"/>
</dbReference>
<dbReference type="InterPro" id="IPR008921">
    <property type="entry name" value="DNA_pol3_clamp-load_cplx_C"/>
</dbReference>
<dbReference type="InterPro" id="IPR047854">
    <property type="entry name" value="RFC_lid"/>
</dbReference>
<dbReference type="PANTHER" id="PTHR11669:SF20">
    <property type="entry name" value="REPLICATION FACTOR C SUBUNIT 4"/>
    <property type="match status" value="1"/>
</dbReference>
<evidence type="ECO:0000256" key="6">
    <source>
        <dbReference type="ARBA" id="ARBA00022741"/>
    </source>
</evidence>
<organism evidence="13 15">
    <name type="scientific">Vanilla planifolia</name>
    <name type="common">Vanilla</name>
    <dbReference type="NCBI Taxonomy" id="51239"/>
    <lineage>
        <taxon>Eukaryota</taxon>
        <taxon>Viridiplantae</taxon>
        <taxon>Streptophyta</taxon>
        <taxon>Embryophyta</taxon>
        <taxon>Tracheophyta</taxon>
        <taxon>Spermatophyta</taxon>
        <taxon>Magnoliopsida</taxon>
        <taxon>Liliopsida</taxon>
        <taxon>Asparagales</taxon>
        <taxon>Orchidaceae</taxon>
        <taxon>Vanilloideae</taxon>
        <taxon>Vanilleae</taxon>
        <taxon>Vanilla</taxon>
    </lineage>
</organism>
<dbReference type="GO" id="GO:0003689">
    <property type="term" value="F:DNA clamp loader activity"/>
    <property type="evidence" value="ECO:0007669"/>
    <property type="project" value="TreeGrafter"/>
</dbReference>
<dbReference type="Gene3D" id="1.10.8.60">
    <property type="match status" value="1"/>
</dbReference>
<comment type="similarity">
    <text evidence="3">Belongs to the activator 1 small subunits family.</text>
</comment>
<feature type="domain" description="AAA+ ATPase" evidence="11">
    <location>
        <begin position="319"/>
        <end position="539"/>
    </location>
</feature>
<keyword evidence="8" id="KW-0539">Nucleus</keyword>
<dbReference type="AlphaFoldDB" id="A0A835UII7"/>
<dbReference type="InterPro" id="IPR013748">
    <property type="entry name" value="Rep_factorC_C"/>
</dbReference>
<reference evidence="14 15" key="1">
    <citation type="journal article" date="2020" name="Nat. Food">
        <title>A phased Vanilla planifolia genome enables genetic improvement of flavour and production.</title>
        <authorList>
            <person name="Hasing T."/>
            <person name="Tang H."/>
            <person name="Brym M."/>
            <person name="Khazi F."/>
            <person name="Huang T."/>
            <person name="Chambers A.H."/>
        </authorList>
    </citation>
    <scope>NUCLEOTIDE SEQUENCE [LARGE SCALE GENOMIC DNA]</scope>
    <source>
        <tissue evidence="13">Leaf</tissue>
    </source>
</reference>
<dbReference type="GO" id="GO:0006261">
    <property type="term" value="P:DNA-templated DNA replication"/>
    <property type="evidence" value="ECO:0007669"/>
    <property type="project" value="TreeGrafter"/>
</dbReference>
<comment type="function">
    <text evidence="1">May be involved in DNA replication and thus regulate cell proliferation.</text>
</comment>
<feature type="signal peptide" evidence="10">
    <location>
        <begin position="1"/>
        <end position="23"/>
    </location>
</feature>
<dbReference type="GO" id="GO:0003677">
    <property type="term" value="F:DNA binding"/>
    <property type="evidence" value="ECO:0007669"/>
    <property type="project" value="InterPro"/>
</dbReference>
<dbReference type="Gene3D" id="2.20.100.10">
    <property type="entry name" value="Thrombospondin type-1 (TSP1) repeat"/>
    <property type="match status" value="1"/>
</dbReference>
<dbReference type="GO" id="GO:0005524">
    <property type="term" value="F:ATP binding"/>
    <property type="evidence" value="ECO:0007669"/>
    <property type="project" value="UniProtKB-KW"/>
</dbReference>
<keyword evidence="10" id="KW-0732">Signal</keyword>
<dbReference type="InterPro" id="IPR003959">
    <property type="entry name" value="ATPase_AAA_core"/>
</dbReference>
<gene>
    <name evidence="13" type="ORF">HPP92_021174</name>
    <name evidence="12" type="ORF">HPP92_021531</name>
</gene>
<dbReference type="InterPro" id="IPR036383">
    <property type="entry name" value="TSP1_rpt_sf"/>
</dbReference>
<keyword evidence="6" id="KW-0547">Nucleotide-binding</keyword>
<dbReference type="InterPro" id="IPR003593">
    <property type="entry name" value="AAA+_ATPase"/>
</dbReference>
<evidence type="ECO:0000256" key="4">
    <source>
        <dbReference type="ARBA" id="ARBA00011480"/>
    </source>
</evidence>
<dbReference type="PROSITE" id="PS50092">
    <property type="entry name" value="TSP1"/>
    <property type="match status" value="1"/>
</dbReference>
<evidence type="ECO:0000256" key="2">
    <source>
        <dbReference type="ARBA" id="ARBA00004123"/>
    </source>
</evidence>
<evidence type="ECO:0000313" key="13">
    <source>
        <dbReference type="EMBL" id="KAG0462698.1"/>
    </source>
</evidence>
<dbReference type="InterPro" id="IPR000884">
    <property type="entry name" value="TSP1_rpt"/>
</dbReference>
<dbReference type="Pfam" id="PF21960">
    <property type="entry name" value="RCF1-5-like_lid"/>
    <property type="match status" value="1"/>
</dbReference>
<dbReference type="InterPro" id="IPR027417">
    <property type="entry name" value="P-loop_NTPase"/>
</dbReference>
<sequence length="571" mass="62485">MNAGSSPCYFLCILCFLPLFLKANSVDLPVHGCYWTESCQSKWFGGCDAVYMLTDQSDDCNGLCGGPSSRPCLPFHTHFHCCKPEIPKATNKCARCRRKLDFGDSYVCCTDCSSPNLVDKTSKLGYCKTGVELAIQVKQEETFTWVAGPWMKCSSPCDGGVRYRDVGCFGTSEGASSEQYPADDRKCLASEMPLREETCNLQSCGNLSTVDLPDNKHNGMSGWVIMLLVLGLLAAGGLGFAGYTYYGRKVLALPEWKGKAMKALALFRREEEGDNLVEGLILVGRKEEDGYLGRPKQVKDVAHQDEVVRVLTNTLETANCPHMLFYGPPGTGKTTTALAIAHQLFGPELYKSRVLELNASDDRGINVVRTKIKDFAAVAVGSGSRQGIIEPLASRCAKFRFKPLSAEVMSSRILHICNEEGLNLDQEALSTLSSISEGDLRRAITYLQSSARLYGSSISSKELISVSGVIPQNAVEALFVACKTGDFDLANKEVNNVIAEGYPISQMLSGLFEVIISSDDLSDVQKARICKRLGEADKFLVDGADEYLQLMDVASHTMRALCNMPQEMQFD</sequence>
<dbReference type="Proteomes" id="UP000636800">
    <property type="component" value="Chromosome 11"/>
</dbReference>
<keyword evidence="9" id="KW-1133">Transmembrane helix</keyword>
<keyword evidence="5" id="KW-0235">DNA replication</keyword>
<evidence type="ECO:0000259" key="11">
    <source>
        <dbReference type="SMART" id="SM00382"/>
    </source>
</evidence>
<protein>
    <recommendedName>
        <fullName evidence="11">AAA+ ATPase domain-containing protein</fullName>
    </recommendedName>
</protein>
<dbReference type="GO" id="GO:0005663">
    <property type="term" value="C:DNA replication factor C complex"/>
    <property type="evidence" value="ECO:0007669"/>
    <property type="project" value="TreeGrafter"/>
</dbReference>
<dbReference type="PANTHER" id="PTHR11669">
    <property type="entry name" value="REPLICATION FACTOR C / DNA POLYMERASE III GAMMA-TAU SUBUNIT"/>
    <property type="match status" value="1"/>
</dbReference>
<name>A0A835UII7_VANPL</name>
<dbReference type="Gene3D" id="3.40.50.300">
    <property type="entry name" value="P-loop containing nucleotide triphosphate hydrolases"/>
    <property type="match status" value="1"/>
</dbReference>
<evidence type="ECO:0000313" key="15">
    <source>
        <dbReference type="Proteomes" id="UP000639772"/>
    </source>
</evidence>
<dbReference type="InterPro" id="IPR050238">
    <property type="entry name" value="DNA_Rep/Repair_Clamp_Loader"/>
</dbReference>
<dbReference type="FunFam" id="1.20.272.10:FF:000016">
    <property type="entry name" value="Replication factor C subunit 4"/>
    <property type="match status" value="1"/>
</dbReference>
<evidence type="ECO:0000256" key="1">
    <source>
        <dbReference type="ARBA" id="ARBA00002386"/>
    </source>
</evidence>
<dbReference type="GO" id="GO:0005634">
    <property type="term" value="C:nucleus"/>
    <property type="evidence" value="ECO:0007669"/>
    <property type="project" value="UniProtKB-SubCell"/>
</dbReference>
<dbReference type="EMBL" id="JADCNL010000011">
    <property type="protein sequence ID" value="KAG0461234.1"/>
    <property type="molecule type" value="Genomic_DNA"/>
</dbReference>
<evidence type="ECO:0000256" key="3">
    <source>
        <dbReference type="ARBA" id="ARBA00005378"/>
    </source>
</evidence>
<dbReference type="GO" id="GO:0006281">
    <property type="term" value="P:DNA repair"/>
    <property type="evidence" value="ECO:0007669"/>
    <property type="project" value="TreeGrafter"/>
</dbReference>
<proteinExistence type="inferred from homology"/>
<keyword evidence="14" id="KW-1185">Reference proteome</keyword>
<evidence type="ECO:0000313" key="14">
    <source>
        <dbReference type="Proteomes" id="UP000636800"/>
    </source>
</evidence>
<dbReference type="Pfam" id="PF00004">
    <property type="entry name" value="AAA"/>
    <property type="match status" value="1"/>
</dbReference>
<keyword evidence="9" id="KW-0812">Transmembrane</keyword>
<evidence type="ECO:0000256" key="10">
    <source>
        <dbReference type="SAM" id="SignalP"/>
    </source>
</evidence>